<proteinExistence type="predicted"/>
<gene>
    <name evidence="2" type="ORF">HanXRQr2_Chr11g0518741</name>
</gene>
<reference evidence="2" key="1">
    <citation type="journal article" date="2017" name="Nature">
        <title>The sunflower genome provides insights into oil metabolism, flowering and Asterid evolution.</title>
        <authorList>
            <person name="Badouin H."/>
            <person name="Gouzy J."/>
            <person name="Grassa C.J."/>
            <person name="Murat F."/>
            <person name="Staton S.E."/>
            <person name="Cottret L."/>
            <person name="Lelandais-Briere C."/>
            <person name="Owens G.L."/>
            <person name="Carrere S."/>
            <person name="Mayjonade B."/>
            <person name="Legrand L."/>
            <person name="Gill N."/>
            <person name="Kane N.C."/>
            <person name="Bowers J.E."/>
            <person name="Hubner S."/>
            <person name="Bellec A."/>
            <person name="Berard A."/>
            <person name="Berges H."/>
            <person name="Blanchet N."/>
            <person name="Boniface M.C."/>
            <person name="Brunel D."/>
            <person name="Catrice O."/>
            <person name="Chaidir N."/>
            <person name="Claudel C."/>
            <person name="Donnadieu C."/>
            <person name="Faraut T."/>
            <person name="Fievet G."/>
            <person name="Helmstetter N."/>
            <person name="King M."/>
            <person name="Knapp S.J."/>
            <person name="Lai Z."/>
            <person name="Le Paslier M.C."/>
            <person name="Lippi Y."/>
            <person name="Lorenzon L."/>
            <person name="Mandel J.R."/>
            <person name="Marage G."/>
            <person name="Marchand G."/>
            <person name="Marquand E."/>
            <person name="Bret-Mestries E."/>
            <person name="Morien E."/>
            <person name="Nambeesan S."/>
            <person name="Nguyen T."/>
            <person name="Pegot-Espagnet P."/>
            <person name="Pouilly N."/>
            <person name="Raftis F."/>
            <person name="Sallet E."/>
            <person name="Schiex T."/>
            <person name="Thomas J."/>
            <person name="Vandecasteele C."/>
            <person name="Vares D."/>
            <person name="Vear F."/>
            <person name="Vautrin S."/>
            <person name="Crespi M."/>
            <person name="Mangin B."/>
            <person name="Burke J.M."/>
            <person name="Salse J."/>
            <person name="Munos S."/>
            <person name="Vincourt P."/>
            <person name="Rieseberg L.H."/>
            <person name="Langlade N.B."/>
        </authorList>
    </citation>
    <scope>NUCLEOTIDE SEQUENCE</scope>
    <source>
        <tissue evidence="2">Leaves</tissue>
    </source>
</reference>
<dbReference type="Pfam" id="PF07714">
    <property type="entry name" value="PK_Tyr_Ser-Thr"/>
    <property type="match status" value="1"/>
</dbReference>
<name>A0A9K3HU68_HELAN</name>
<evidence type="ECO:0000313" key="2">
    <source>
        <dbReference type="EMBL" id="KAF5784366.1"/>
    </source>
</evidence>
<dbReference type="SUPFAM" id="SSF56112">
    <property type="entry name" value="Protein kinase-like (PK-like)"/>
    <property type="match status" value="1"/>
</dbReference>
<dbReference type="Gramene" id="mRNA:HanXRQr2_Chr11g0518741">
    <property type="protein sequence ID" value="CDS:HanXRQr2_Chr11g0518741.1"/>
    <property type="gene ID" value="HanXRQr2_Chr11g0518741"/>
</dbReference>
<accession>A0A9K3HU68</accession>
<evidence type="ECO:0000313" key="3">
    <source>
        <dbReference type="Proteomes" id="UP000215914"/>
    </source>
</evidence>
<comment type="caution">
    <text evidence="2">The sequence shown here is derived from an EMBL/GenBank/DDBJ whole genome shotgun (WGS) entry which is preliminary data.</text>
</comment>
<keyword evidence="3" id="KW-1185">Reference proteome</keyword>
<dbReference type="GO" id="GO:0004672">
    <property type="term" value="F:protein kinase activity"/>
    <property type="evidence" value="ECO:0007669"/>
    <property type="project" value="InterPro"/>
</dbReference>
<reference evidence="2" key="2">
    <citation type="submission" date="2020-06" db="EMBL/GenBank/DDBJ databases">
        <title>Helianthus annuus Genome sequencing and assembly Release 2.</title>
        <authorList>
            <person name="Gouzy J."/>
            <person name="Langlade N."/>
            <person name="Munos S."/>
        </authorList>
    </citation>
    <scope>NUCLEOTIDE SEQUENCE</scope>
    <source>
        <tissue evidence="2">Leaves</tissue>
    </source>
</reference>
<sequence length="103" mass="11332">MIAKFSGGCAFYKAELEHYDKENPSSKRHSTVLIKCYPPSGTESCGEKEVLTEIEILSGGVKHPNIVNLLGFCVEASEISLSLTIFLMDSLVSIWKTSKTSLF</sequence>
<protein>
    <recommendedName>
        <fullName evidence="1">Serine-threonine/tyrosine-protein kinase catalytic domain-containing protein</fullName>
    </recommendedName>
</protein>
<dbReference type="EMBL" id="MNCJ02000326">
    <property type="protein sequence ID" value="KAF5784366.1"/>
    <property type="molecule type" value="Genomic_DNA"/>
</dbReference>
<organism evidence="2 3">
    <name type="scientific">Helianthus annuus</name>
    <name type="common">Common sunflower</name>
    <dbReference type="NCBI Taxonomy" id="4232"/>
    <lineage>
        <taxon>Eukaryota</taxon>
        <taxon>Viridiplantae</taxon>
        <taxon>Streptophyta</taxon>
        <taxon>Embryophyta</taxon>
        <taxon>Tracheophyta</taxon>
        <taxon>Spermatophyta</taxon>
        <taxon>Magnoliopsida</taxon>
        <taxon>eudicotyledons</taxon>
        <taxon>Gunneridae</taxon>
        <taxon>Pentapetalae</taxon>
        <taxon>asterids</taxon>
        <taxon>campanulids</taxon>
        <taxon>Asterales</taxon>
        <taxon>Asteraceae</taxon>
        <taxon>Asteroideae</taxon>
        <taxon>Heliantheae alliance</taxon>
        <taxon>Heliantheae</taxon>
        <taxon>Helianthus</taxon>
    </lineage>
</organism>
<dbReference type="InterPro" id="IPR001245">
    <property type="entry name" value="Ser-Thr/Tyr_kinase_cat_dom"/>
</dbReference>
<dbReference type="Proteomes" id="UP000215914">
    <property type="component" value="Unassembled WGS sequence"/>
</dbReference>
<dbReference type="Gene3D" id="3.30.200.20">
    <property type="entry name" value="Phosphorylase Kinase, domain 1"/>
    <property type="match status" value="1"/>
</dbReference>
<evidence type="ECO:0000259" key="1">
    <source>
        <dbReference type="Pfam" id="PF07714"/>
    </source>
</evidence>
<dbReference type="InterPro" id="IPR011009">
    <property type="entry name" value="Kinase-like_dom_sf"/>
</dbReference>
<feature type="domain" description="Serine-threonine/tyrosine-protein kinase catalytic" evidence="1">
    <location>
        <begin position="21"/>
        <end position="85"/>
    </location>
</feature>
<dbReference type="AlphaFoldDB" id="A0A9K3HU68"/>